<dbReference type="OrthoDB" id="6019893at2759"/>
<reference evidence="10" key="2">
    <citation type="submission" date="2025-08" db="UniProtKB">
        <authorList>
            <consortium name="Ensembl"/>
        </authorList>
    </citation>
    <scope>IDENTIFICATION</scope>
</reference>
<dbReference type="GO" id="GO:0005829">
    <property type="term" value="C:cytosol"/>
    <property type="evidence" value="ECO:0007669"/>
    <property type="project" value="GOC"/>
</dbReference>
<dbReference type="FunFam" id="2.60.60.20:FF:000001">
    <property type="entry name" value="DENN domain containing 5B"/>
    <property type="match status" value="1"/>
</dbReference>
<dbReference type="FunFam" id="1.20.58.900:FF:000003">
    <property type="entry name" value="DENN domain containing 5A"/>
    <property type="match status" value="1"/>
</dbReference>
<dbReference type="InterPro" id="IPR047278">
    <property type="entry name" value="DEN5A/B"/>
</dbReference>
<dbReference type="InterPro" id="IPR005113">
    <property type="entry name" value="uDENN_dom"/>
</dbReference>
<evidence type="ECO:0000259" key="8">
    <source>
        <dbReference type="PROSITE" id="PS50211"/>
    </source>
</evidence>
<dbReference type="InterPro" id="IPR043153">
    <property type="entry name" value="DENN_C"/>
</dbReference>
<dbReference type="PROSITE" id="PS50095">
    <property type="entry name" value="PLAT"/>
    <property type="match status" value="1"/>
</dbReference>
<dbReference type="SMART" id="SM00593">
    <property type="entry name" value="RUN"/>
    <property type="match status" value="2"/>
</dbReference>
<dbReference type="Pfam" id="PF03455">
    <property type="entry name" value="dDENN"/>
    <property type="match status" value="1"/>
</dbReference>
<evidence type="ECO:0000256" key="6">
    <source>
        <dbReference type="PROSITE-ProRule" id="PRU00152"/>
    </source>
</evidence>
<dbReference type="InterPro" id="IPR001024">
    <property type="entry name" value="PLAT/LH2_dom"/>
</dbReference>
<dbReference type="Pfam" id="PF01477">
    <property type="entry name" value="PLAT"/>
    <property type="match status" value="1"/>
</dbReference>
<protein>
    <submittedName>
        <fullName evidence="10">DENN domain containing 5A</fullName>
    </submittedName>
</protein>
<dbReference type="InterPro" id="IPR001194">
    <property type="entry name" value="cDENN_dom"/>
</dbReference>
<accession>A0A8C9W566</accession>
<reference evidence="10 11" key="1">
    <citation type="submission" date="2019-04" db="EMBL/GenBank/DDBJ databases">
        <authorList>
            <consortium name="Wellcome Sanger Institute Data Sharing"/>
        </authorList>
    </citation>
    <scope>NUCLEOTIDE SEQUENCE [LARGE SCALE GENOMIC DNA]</scope>
</reference>
<dbReference type="Gene3D" id="2.60.60.20">
    <property type="entry name" value="PLAT/LH2 domain"/>
    <property type="match status" value="1"/>
</dbReference>
<dbReference type="PANTHER" id="PTHR46070:SF2">
    <property type="entry name" value="DENN DOMAIN-CONTAINING PROTEIN 5A"/>
    <property type="match status" value="1"/>
</dbReference>
<sequence>MRHAHFRPLPSSSSSTTSCRFADYFVVCGLDTDTGLEPDELSGGLLLLSPPSSVSPAGENFEQSPLRRTFKSKVLAHYPENVEWSPFDQDAVGMLCMPKGLSFRTQADPREPQFHSFIITREDGSRSYGFALTFYEEVTSKQICSAMQTLYHMHNAEQYDILHMPSAGPPASLQRFNSYDITRDTLYVSKCICLLAPMAFQQACRKVLEQLHQAITSSQPPPLPLESYIFNVLYEVPLPPAGRSLKFSGVYSPVVCQRPSTSELPLFDFPLSDVFQLLGVENVLQLFTCALLEFQILLYSQHYQRLMTVAESITALMFPFQWQHVYVPILPASLQHFLDAPVPYLMGLHSNGQDDRSKLELPQEANLCFVDIDNHFIELPEDLPQFPSKLEFVQEISEALLAFGIPPEGSSCCGDGVPKLTGFRSCDEVSDRRNGNLAGSPFNSFRLKDNETIARLQALVKRTGISLEKVTLLSNRETGVQCEEDELQTHLLNVRLREIFANRFTQMFADYEVFVIQSNQDKDSWFSNRDQMQNFDKASFLSDQPEPYLPFLSRFLETQTFASFIDSKILCHDDEDKEHTLQVFDTRVDKVRMLNVRTPTLRTSMYQKCTNIDESGGNLLNNVIHPFGHPYTACIEDTSEKAIEMRVSKIDHTALHPHLLDMKIGQGRYEPGFFPRLQSDVLSSGPTGNKWAKRSTAAHWRLRDKQRQHVEHQTNGSLPSYCTPVVYFLFLLCLFPCTYGDGARWSYPTLQKHIQEARSLGASIRQPNLSNLSPSVIAQTNWKFVEGLLKECRNKTKRMLVEKMGREAVELGHGEGSITGVEENTLIASLCDLLERIWSHGLQVKQVNWHLEAFRRKSDAGLALPPLKVSLIEDMRHIQNIGEIKTDVGKARAWVRLSMEKKLLSRHLKQLLSDEELTKKLYKRYAFLRCDDEKEQFLYHLLSFNAVDYFCFTSVFTTVLIPYHVVVIPSKKLGGSMFTANPWICISGELSETVVLQVPKNSLEITFECQNLGKLTTVQVGHDNSGLYAKWLVECVMVRNEVTGHTYKFPCGRWLGKGVDDGSLERILVGELVTPTSENEERLCRTPPMQQSPSMIRRLVTISPSSKPKLNTGQIQEAVGEAINGIVKHFHKPEKERSSLSLLLCGEYGLVWALEQVFLHGFRTPRLFKNVFIWDFLERAQAHFESPEQRELEQDENWHTRAHDFCRFMRAVNSTPRNIGKDGKFQMLVCLGARDHLLHHWIALLSECPITVQMYEDTAMIKDRVLVNSLIRVLQTLQDFNITLEASLTKGIGI</sequence>
<dbReference type="PROSITE" id="PS50211">
    <property type="entry name" value="DENN"/>
    <property type="match status" value="1"/>
</dbReference>
<dbReference type="SUPFAM" id="SSF140741">
    <property type="entry name" value="RUN domain-like"/>
    <property type="match status" value="2"/>
</dbReference>
<dbReference type="GeneTree" id="ENSGT00940000153678"/>
<dbReference type="InterPro" id="IPR047277">
    <property type="entry name" value="PLAT_RAB6IP1"/>
</dbReference>
<dbReference type="Gene3D" id="1.20.58.900">
    <property type="match status" value="2"/>
</dbReference>
<dbReference type="GO" id="GO:0042147">
    <property type="term" value="P:retrograde transport, endosome to Golgi"/>
    <property type="evidence" value="ECO:0007669"/>
    <property type="project" value="TreeGrafter"/>
</dbReference>
<dbReference type="SMART" id="SM00800">
    <property type="entry name" value="uDENN"/>
    <property type="match status" value="1"/>
</dbReference>
<keyword evidence="4" id="KW-0677">Repeat</keyword>
<evidence type="ECO:0000313" key="10">
    <source>
        <dbReference type="Ensembl" id="ENSSFOP00015070697.1"/>
    </source>
</evidence>
<organism evidence="10 11">
    <name type="scientific">Scleropages formosus</name>
    <name type="common">Asian bonytongue</name>
    <name type="synonym">Osteoglossum formosum</name>
    <dbReference type="NCBI Taxonomy" id="113540"/>
    <lineage>
        <taxon>Eukaryota</taxon>
        <taxon>Metazoa</taxon>
        <taxon>Chordata</taxon>
        <taxon>Craniata</taxon>
        <taxon>Vertebrata</taxon>
        <taxon>Euteleostomi</taxon>
        <taxon>Actinopterygii</taxon>
        <taxon>Neopterygii</taxon>
        <taxon>Teleostei</taxon>
        <taxon>Osteoglossocephala</taxon>
        <taxon>Osteoglossomorpha</taxon>
        <taxon>Osteoglossiformes</taxon>
        <taxon>Osteoglossidae</taxon>
        <taxon>Scleropages</taxon>
    </lineage>
</organism>
<evidence type="ECO:0000259" key="9">
    <source>
        <dbReference type="PROSITE" id="PS50826"/>
    </source>
</evidence>
<dbReference type="GO" id="GO:0005085">
    <property type="term" value="F:guanyl-nucleotide exchange factor activity"/>
    <property type="evidence" value="ECO:0007669"/>
    <property type="project" value="UniProtKB-KW"/>
</dbReference>
<evidence type="ECO:0000256" key="5">
    <source>
        <dbReference type="ARBA" id="ARBA00023136"/>
    </source>
</evidence>
<dbReference type="GO" id="GO:0031267">
    <property type="term" value="F:small GTPase binding"/>
    <property type="evidence" value="ECO:0007669"/>
    <property type="project" value="InterPro"/>
</dbReference>
<dbReference type="GO" id="GO:0016020">
    <property type="term" value="C:membrane"/>
    <property type="evidence" value="ECO:0007669"/>
    <property type="project" value="UniProtKB-SubCell"/>
</dbReference>
<dbReference type="PROSITE" id="PS51257">
    <property type="entry name" value="PROKAR_LIPOPROTEIN"/>
    <property type="match status" value="1"/>
</dbReference>
<keyword evidence="11" id="KW-1185">Reference proteome</keyword>
<dbReference type="Ensembl" id="ENSSFOT00015063806.1">
    <property type="protein sequence ID" value="ENSSFOP00015070697.1"/>
    <property type="gene ID" value="ENSSFOG00015014112.2"/>
</dbReference>
<reference evidence="10" key="3">
    <citation type="submission" date="2025-09" db="UniProtKB">
        <authorList>
            <consortium name="Ensembl"/>
        </authorList>
    </citation>
    <scope>IDENTIFICATION</scope>
</reference>
<feature type="domain" description="UDENN" evidence="8">
    <location>
        <begin position="54"/>
        <end position="578"/>
    </location>
</feature>
<dbReference type="Gene3D" id="3.30.450.200">
    <property type="match status" value="1"/>
</dbReference>
<dbReference type="Pfam" id="PF02759">
    <property type="entry name" value="RUN"/>
    <property type="match status" value="2"/>
</dbReference>
<dbReference type="SUPFAM" id="SSF49723">
    <property type="entry name" value="Lipase/lipooxygenase domain (PLAT/LH2 domain)"/>
    <property type="match status" value="1"/>
</dbReference>
<feature type="domain" description="RUN" evidence="9">
    <location>
        <begin position="821"/>
        <end position="957"/>
    </location>
</feature>
<evidence type="ECO:0000313" key="11">
    <source>
        <dbReference type="Proteomes" id="UP000694397"/>
    </source>
</evidence>
<dbReference type="GO" id="GO:0005802">
    <property type="term" value="C:trans-Golgi network"/>
    <property type="evidence" value="ECO:0007669"/>
    <property type="project" value="TreeGrafter"/>
</dbReference>
<comment type="subcellular location">
    <subcellularLocation>
        <location evidence="1">Membrane</location>
    </subcellularLocation>
</comment>
<feature type="domain" description="RUN" evidence="9">
    <location>
        <begin position="1141"/>
        <end position="1289"/>
    </location>
</feature>
<keyword evidence="5" id="KW-0472">Membrane</keyword>
<keyword evidence="3" id="KW-0344">Guanine-nucleotide releasing factor</keyword>
<dbReference type="SMART" id="SM00799">
    <property type="entry name" value="DENN"/>
    <property type="match status" value="1"/>
</dbReference>
<evidence type="ECO:0000256" key="4">
    <source>
        <dbReference type="ARBA" id="ARBA00022737"/>
    </source>
</evidence>
<dbReference type="PROSITE" id="PS50826">
    <property type="entry name" value="RUN"/>
    <property type="match status" value="2"/>
</dbReference>
<name>A0A8C9W566_SCLFO</name>
<dbReference type="InterPro" id="IPR037516">
    <property type="entry name" value="Tripartite_DENN"/>
</dbReference>
<dbReference type="Proteomes" id="UP000694397">
    <property type="component" value="Chromosome 2"/>
</dbReference>
<feature type="domain" description="PLAT" evidence="7">
    <location>
        <begin position="961"/>
        <end position="1069"/>
    </location>
</feature>
<gene>
    <name evidence="10" type="primary">DENND5A</name>
    <name evidence="10" type="synonym">dennd5a</name>
</gene>
<dbReference type="Pfam" id="PF03456">
    <property type="entry name" value="uDENN"/>
    <property type="match status" value="1"/>
</dbReference>
<dbReference type="InterPro" id="IPR036392">
    <property type="entry name" value="PLAT/LH2_dom_sf"/>
</dbReference>
<evidence type="ECO:0000256" key="3">
    <source>
        <dbReference type="ARBA" id="ARBA00022658"/>
    </source>
</evidence>
<proteinExistence type="inferred from homology"/>
<dbReference type="InterPro" id="IPR037213">
    <property type="entry name" value="Run_dom_sf"/>
</dbReference>
<evidence type="ECO:0000256" key="1">
    <source>
        <dbReference type="ARBA" id="ARBA00004370"/>
    </source>
</evidence>
<comment type="similarity">
    <text evidence="2">Belongs to the RAB6IP1 family.</text>
</comment>
<evidence type="ECO:0000259" key="7">
    <source>
        <dbReference type="PROSITE" id="PS50095"/>
    </source>
</evidence>
<dbReference type="InterPro" id="IPR004012">
    <property type="entry name" value="Run_dom"/>
</dbReference>
<dbReference type="SMART" id="SM00801">
    <property type="entry name" value="dDENN"/>
    <property type="match status" value="1"/>
</dbReference>
<dbReference type="Gene3D" id="3.40.50.11500">
    <property type="match status" value="1"/>
</dbReference>
<dbReference type="Pfam" id="PF02141">
    <property type="entry name" value="DENN"/>
    <property type="match status" value="1"/>
</dbReference>
<comment type="caution">
    <text evidence="6">Lacks conserved residue(s) required for the propagation of feature annotation.</text>
</comment>
<evidence type="ECO:0000256" key="2">
    <source>
        <dbReference type="ARBA" id="ARBA00006664"/>
    </source>
</evidence>
<dbReference type="InterPro" id="IPR005112">
    <property type="entry name" value="dDENN_dom"/>
</dbReference>
<dbReference type="PANTHER" id="PTHR46070">
    <property type="entry name" value="PINSTRIPE, ISOFORM A"/>
    <property type="match status" value="1"/>
</dbReference>
<dbReference type="CDD" id="cd01757">
    <property type="entry name" value="PLAT_RAB6IP1"/>
    <property type="match status" value="1"/>
</dbReference>